<sequence length="114" mass="12793">MVSDGHDGQPILPWSSPMGQPILYVPFSPGPSHTSQLPSLSPPIAPWPYSMGQPILYNPPSLGHPIPHSCHFLAHPLHPIKFQCYTLHMYCYILSYLTLGRPIHYGQLHPWAHP</sequence>
<gene>
    <name evidence="1" type="ORF">PAXRUDRAFT_171286</name>
</gene>
<keyword evidence="2" id="KW-1185">Reference proteome</keyword>
<accession>A0A0D0CXM1</accession>
<reference evidence="1 2" key="1">
    <citation type="submission" date="2014-04" db="EMBL/GenBank/DDBJ databases">
        <authorList>
            <consortium name="DOE Joint Genome Institute"/>
            <person name="Kuo A."/>
            <person name="Kohler A."/>
            <person name="Jargeat P."/>
            <person name="Nagy L.G."/>
            <person name="Floudas D."/>
            <person name="Copeland A."/>
            <person name="Barry K.W."/>
            <person name="Cichocki N."/>
            <person name="Veneault-Fourrey C."/>
            <person name="LaButti K."/>
            <person name="Lindquist E.A."/>
            <person name="Lipzen A."/>
            <person name="Lundell T."/>
            <person name="Morin E."/>
            <person name="Murat C."/>
            <person name="Sun H."/>
            <person name="Tunlid A."/>
            <person name="Henrissat B."/>
            <person name="Grigoriev I.V."/>
            <person name="Hibbett D.S."/>
            <person name="Martin F."/>
            <person name="Nordberg H.P."/>
            <person name="Cantor M.N."/>
            <person name="Hua S.X."/>
        </authorList>
    </citation>
    <scope>NUCLEOTIDE SEQUENCE [LARGE SCALE GENOMIC DNA]</scope>
    <source>
        <strain evidence="1 2">Ve08.2h10</strain>
    </source>
</reference>
<evidence type="ECO:0000313" key="2">
    <source>
        <dbReference type="Proteomes" id="UP000054538"/>
    </source>
</evidence>
<evidence type="ECO:0000313" key="1">
    <source>
        <dbReference type="EMBL" id="KIK75906.1"/>
    </source>
</evidence>
<name>A0A0D0CXM1_9AGAM</name>
<dbReference type="Proteomes" id="UP000054538">
    <property type="component" value="Unassembled WGS sequence"/>
</dbReference>
<protein>
    <submittedName>
        <fullName evidence="1">Uncharacterized protein</fullName>
    </submittedName>
</protein>
<dbReference type="InParanoid" id="A0A0D0CXM1"/>
<proteinExistence type="predicted"/>
<dbReference type="HOGENOM" id="CLU_157669_0_0_1"/>
<reference evidence="2" key="2">
    <citation type="submission" date="2015-01" db="EMBL/GenBank/DDBJ databases">
        <title>Evolutionary Origins and Diversification of the Mycorrhizal Mutualists.</title>
        <authorList>
            <consortium name="DOE Joint Genome Institute"/>
            <consortium name="Mycorrhizal Genomics Consortium"/>
            <person name="Kohler A."/>
            <person name="Kuo A."/>
            <person name="Nagy L.G."/>
            <person name="Floudas D."/>
            <person name="Copeland A."/>
            <person name="Barry K.W."/>
            <person name="Cichocki N."/>
            <person name="Veneault-Fourrey C."/>
            <person name="LaButti K."/>
            <person name="Lindquist E.A."/>
            <person name="Lipzen A."/>
            <person name="Lundell T."/>
            <person name="Morin E."/>
            <person name="Murat C."/>
            <person name="Riley R."/>
            <person name="Ohm R."/>
            <person name="Sun H."/>
            <person name="Tunlid A."/>
            <person name="Henrissat B."/>
            <person name="Grigoriev I.V."/>
            <person name="Hibbett D.S."/>
            <person name="Martin F."/>
        </authorList>
    </citation>
    <scope>NUCLEOTIDE SEQUENCE [LARGE SCALE GENOMIC DNA]</scope>
    <source>
        <strain evidence="2">Ve08.2h10</strain>
    </source>
</reference>
<dbReference type="AlphaFoldDB" id="A0A0D0CXM1"/>
<dbReference type="EMBL" id="KN827778">
    <property type="protein sequence ID" value="KIK75906.1"/>
    <property type="molecule type" value="Genomic_DNA"/>
</dbReference>
<organism evidence="1 2">
    <name type="scientific">Paxillus rubicundulus Ve08.2h10</name>
    <dbReference type="NCBI Taxonomy" id="930991"/>
    <lineage>
        <taxon>Eukaryota</taxon>
        <taxon>Fungi</taxon>
        <taxon>Dikarya</taxon>
        <taxon>Basidiomycota</taxon>
        <taxon>Agaricomycotina</taxon>
        <taxon>Agaricomycetes</taxon>
        <taxon>Agaricomycetidae</taxon>
        <taxon>Boletales</taxon>
        <taxon>Paxilineae</taxon>
        <taxon>Paxillaceae</taxon>
        <taxon>Paxillus</taxon>
    </lineage>
</organism>